<name>A0A811NBZ8_9POAL</name>
<dbReference type="InterPro" id="IPR001810">
    <property type="entry name" value="F-box_dom"/>
</dbReference>
<dbReference type="Pfam" id="PF00646">
    <property type="entry name" value="F-box"/>
    <property type="match status" value="1"/>
</dbReference>
<dbReference type="InterPro" id="IPR055302">
    <property type="entry name" value="F-box_dom-containing"/>
</dbReference>
<evidence type="ECO:0008006" key="5">
    <source>
        <dbReference type="Google" id="ProtNLM"/>
    </source>
</evidence>
<dbReference type="SUPFAM" id="SSF81383">
    <property type="entry name" value="F-box domain"/>
    <property type="match status" value="1"/>
</dbReference>
<dbReference type="OrthoDB" id="685487at2759"/>
<reference evidence="3" key="1">
    <citation type="submission" date="2020-10" db="EMBL/GenBank/DDBJ databases">
        <authorList>
            <person name="Han B."/>
            <person name="Lu T."/>
            <person name="Zhao Q."/>
            <person name="Huang X."/>
            <person name="Zhao Y."/>
        </authorList>
    </citation>
    <scope>NUCLEOTIDE SEQUENCE</scope>
</reference>
<dbReference type="AlphaFoldDB" id="A0A811NBZ8"/>
<sequence length="231" mass="25779">MRRHPSPVPRPSMAIGVVTRAQRRRLEEEERLADRISSLPDGVLGDIVSLLPTKAGARTQVLSSRWRHIWRSAPLNIDLHIDDPERHIPVKEISRVLSVHPGPGRRFSIPRGYLHWIDDRAATMDGWLRSPALENLQELDLNSYSLQHCSASQPLLPPSVHRFSSTLRVASFNCLSFPTGTNAKALHLPLLKQLTLLQVSISESYLHAMLAGASVLQSLLLLDSFGFLGCK</sequence>
<dbReference type="PANTHER" id="PTHR32141:SF39">
    <property type="entry name" value="F-BOX DOMAIN-CONTAINING PROTEIN"/>
    <property type="match status" value="1"/>
</dbReference>
<feature type="domain" description="F-box" evidence="1">
    <location>
        <begin position="36"/>
        <end position="76"/>
    </location>
</feature>
<evidence type="ECO:0000259" key="1">
    <source>
        <dbReference type="Pfam" id="PF00646"/>
    </source>
</evidence>
<keyword evidence="4" id="KW-1185">Reference proteome</keyword>
<evidence type="ECO:0000259" key="2">
    <source>
        <dbReference type="Pfam" id="PF24758"/>
    </source>
</evidence>
<dbReference type="Pfam" id="PF24758">
    <property type="entry name" value="LRR_At5g56370"/>
    <property type="match status" value="1"/>
</dbReference>
<comment type="caution">
    <text evidence="3">The sequence shown here is derived from an EMBL/GenBank/DDBJ whole genome shotgun (WGS) entry which is preliminary data.</text>
</comment>
<dbReference type="EMBL" id="CAJGYO010000003">
    <property type="protein sequence ID" value="CAD6221543.1"/>
    <property type="molecule type" value="Genomic_DNA"/>
</dbReference>
<evidence type="ECO:0000313" key="4">
    <source>
        <dbReference type="Proteomes" id="UP000604825"/>
    </source>
</evidence>
<gene>
    <name evidence="3" type="ORF">NCGR_LOCUS14807</name>
</gene>
<evidence type="ECO:0000313" key="3">
    <source>
        <dbReference type="EMBL" id="CAD6221543.1"/>
    </source>
</evidence>
<dbReference type="CDD" id="cd22160">
    <property type="entry name" value="F-box_AtFBL13-like"/>
    <property type="match status" value="1"/>
</dbReference>
<protein>
    <recommendedName>
        <fullName evidence="5">F-box domain-containing protein</fullName>
    </recommendedName>
</protein>
<dbReference type="PANTHER" id="PTHR32141">
    <property type="match status" value="1"/>
</dbReference>
<accession>A0A811NBZ8</accession>
<dbReference type="InterPro" id="IPR055411">
    <property type="entry name" value="LRR_FXL15/At3g58940/PEG3-like"/>
</dbReference>
<dbReference type="Proteomes" id="UP000604825">
    <property type="component" value="Unassembled WGS sequence"/>
</dbReference>
<feature type="domain" description="F-box/LRR-repeat protein 15/At3g58940/PEG3-like LRR" evidence="2">
    <location>
        <begin position="124"/>
        <end position="224"/>
    </location>
</feature>
<dbReference type="InterPro" id="IPR036047">
    <property type="entry name" value="F-box-like_dom_sf"/>
</dbReference>
<organism evidence="3 4">
    <name type="scientific">Miscanthus lutarioriparius</name>
    <dbReference type="NCBI Taxonomy" id="422564"/>
    <lineage>
        <taxon>Eukaryota</taxon>
        <taxon>Viridiplantae</taxon>
        <taxon>Streptophyta</taxon>
        <taxon>Embryophyta</taxon>
        <taxon>Tracheophyta</taxon>
        <taxon>Spermatophyta</taxon>
        <taxon>Magnoliopsida</taxon>
        <taxon>Liliopsida</taxon>
        <taxon>Poales</taxon>
        <taxon>Poaceae</taxon>
        <taxon>PACMAD clade</taxon>
        <taxon>Panicoideae</taxon>
        <taxon>Andropogonodae</taxon>
        <taxon>Andropogoneae</taxon>
        <taxon>Saccharinae</taxon>
        <taxon>Miscanthus</taxon>
    </lineage>
</organism>
<dbReference type="InterPro" id="IPR053781">
    <property type="entry name" value="F-box_AtFBL13-like"/>
</dbReference>
<proteinExistence type="predicted"/>